<dbReference type="PANTHER" id="PTHR22893:SF91">
    <property type="entry name" value="NADPH DEHYDROGENASE 2-RELATED"/>
    <property type="match status" value="1"/>
</dbReference>
<dbReference type="Gene3D" id="3.20.20.70">
    <property type="entry name" value="Aldolase class I"/>
    <property type="match status" value="1"/>
</dbReference>
<dbReference type="InterPro" id="IPR001155">
    <property type="entry name" value="OxRdtase_FMN_N"/>
</dbReference>
<evidence type="ECO:0000259" key="1">
    <source>
        <dbReference type="Pfam" id="PF00724"/>
    </source>
</evidence>
<protein>
    <submittedName>
        <fullName evidence="2">Alkene reductase</fullName>
    </submittedName>
</protein>
<gene>
    <name evidence="2" type="ORF">ACFQPB_09480</name>
</gene>
<dbReference type="RefSeq" id="WP_382222299.1">
    <property type="nucleotide sequence ID" value="NZ_JBHTCA010000005.1"/>
</dbReference>
<sequence>MTTPSLFEPTTVGAWRLSNRAVMAPLTRNRAPGQLPTADMALYYAQRAHPQDGAGLIISEATPISPQGHGYADTPGLHNEAQVAAWRPVTDAVHARGGHIVTQLWHVGRISHVDLQPAGQPPVAPSAIAAKAKTYLIKPEGGGFFDVSPPRALALDELPGIVNDYRQASRRARDAGFDGVEIHAANGYLLDQFLRSGSNQRTDTYGGSIENRARLLLEVMAAVVDEIGGDRVGVRLSPVTAANDASDAHPQPLFEHVVRQLAPLGLAYVHVIEGQTGGARDFQQGDIPFDYAALRTIYRAAGGQGAWMVNNGYSADLAQQALDSGADLVAFGRGFIANPDLTRRLREGLPLNELQRATLYGGGAQGYTDYPLAV</sequence>
<proteinExistence type="predicted"/>
<organism evidence="2 3">
    <name type="scientific">Hydrogenophaga atypica</name>
    <dbReference type="NCBI Taxonomy" id="249409"/>
    <lineage>
        <taxon>Bacteria</taxon>
        <taxon>Pseudomonadati</taxon>
        <taxon>Pseudomonadota</taxon>
        <taxon>Betaproteobacteria</taxon>
        <taxon>Burkholderiales</taxon>
        <taxon>Comamonadaceae</taxon>
        <taxon>Hydrogenophaga</taxon>
    </lineage>
</organism>
<dbReference type="SUPFAM" id="SSF51395">
    <property type="entry name" value="FMN-linked oxidoreductases"/>
    <property type="match status" value="1"/>
</dbReference>
<reference evidence="3" key="1">
    <citation type="journal article" date="2019" name="Int. J. Syst. Evol. Microbiol.">
        <title>The Global Catalogue of Microorganisms (GCM) 10K type strain sequencing project: providing services to taxonomists for standard genome sequencing and annotation.</title>
        <authorList>
            <consortium name="The Broad Institute Genomics Platform"/>
            <consortium name="The Broad Institute Genome Sequencing Center for Infectious Disease"/>
            <person name="Wu L."/>
            <person name="Ma J."/>
        </authorList>
    </citation>
    <scope>NUCLEOTIDE SEQUENCE [LARGE SCALE GENOMIC DNA]</scope>
    <source>
        <strain evidence="3">CGMCC 1.12371</strain>
    </source>
</reference>
<dbReference type="EMBL" id="JBHTCA010000005">
    <property type="protein sequence ID" value="MFC7409089.1"/>
    <property type="molecule type" value="Genomic_DNA"/>
</dbReference>
<evidence type="ECO:0000313" key="3">
    <source>
        <dbReference type="Proteomes" id="UP001596501"/>
    </source>
</evidence>
<keyword evidence="3" id="KW-1185">Reference proteome</keyword>
<dbReference type="InterPro" id="IPR013785">
    <property type="entry name" value="Aldolase_TIM"/>
</dbReference>
<dbReference type="Proteomes" id="UP001596501">
    <property type="component" value="Unassembled WGS sequence"/>
</dbReference>
<evidence type="ECO:0000313" key="2">
    <source>
        <dbReference type="EMBL" id="MFC7409089.1"/>
    </source>
</evidence>
<dbReference type="PANTHER" id="PTHR22893">
    <property type="entry name" value="NADH OXIDOREDUCTASE-RELATED"/>
    <property type="match status" value="1"/>
</dbReference>
<feature type="domain" description="NADH:flavin oxidoreductase/NADH oxidase N-terminal" evidence="1">
    <location>
        <begin position="5"/>
        <end position="352"/>
    </location>
</feature>
<dbReference type="Pfam" id="PF00724">
    <property type="entry name" value="Oxidored_FMN"/>
    <property type="match status" value="1"/>
</dbReference>
<comment type="caution">
    <text evidence="2">The sequence shown here is derived from an EMBL/GenBank/DDBJ whole genome shotgun (WGS) entry which is preliminary data.</text>
</comment>
<dbReference type="InterPro" id="IPR045247">
    <property type="entry name" value="Oye-like"/>
</dbReference>
<name>A0ABW2QI04_9BURK</name>
<dbReference type="CDD" id="cd02933">
    <property type="entry name" value="OYE_like_FMN"/>
    <property type="match status" value="1"/>
</dbReference>
<accession>A0ABW2QI04</accession>